<dbReference type="NCBIfam" id="NF006054">
    <property type="entry name" value="PRK08202.1"/>
    <property type="match status" value="1"/>
</dbReference>
<evidence type="ECO:0000313" key="17">
    <source>
        <dbReference type="Proteomes" id="UP000242450"/>
    </source>
</evidence>
<dbReference type="GO" id="GO:0005737">
    <property type="term" value="C:cytoplasm"/>
    <property type="evidence" value="ECO:0007669"/>
    <property type="project" value="TreeGrafter"/>
</dbReference>
<evidence type="ECO:0000256" key="5">
    <source>
        <dbReference type="ARBA" id="ARBA00013834"/>
    </source>
</evidence>
<dbReference type="InterPro" id="IPR035994">
    <property type="entry name" value="Nucleoside_phosphorylase_sf"/>
</dbReference>
<dbReference type="AlphaFoldDB" id="A0A212CVC0"/>
<comment type="catalytic activity">
    <reaction evidence="12 14">
        <text>guanosine + phosphate = alpha-D-ribose 1-phosphate + guanine</text>
        <dbReference type="Rhea" id="RHEA:13233"/>
        <dbReference type="ChEBI" id="CHEBI:16235"/>
        <dbReference type="ChEBI" id="CHEBI:16750"/>
        <dbReference type="ChEBI" id="CHEBI:43474"/>
        <dbReference type="ChEBI" id="CHEBI:57720"/>
        <dbReference type="EC" id="2.4.2.1"/>
    </reaction>
</comment>
<sequence length="288" mass="32087">MNGEGHTHREGVCGTMENGYTYEDYQDTAKWLLSRTEHRPQVALICGSGLGGLIKRLTQAQTFDYSEIPNFPKSTACVVMQGRFHMYEGYPLWKVTFPVRVFRLMGVETLVVTNAAGGLNPKFEVGDIMLIRDHINLPGLSGANPLRGPNDERFGVRFPAMSDAYDRDMRQKAHSTWKQMGQQRELQEGTYVMVAGPSYETVAECHLLQKLGADAVGMSTVPEVIVARHCGLRVFGFSLITNKAILDYESQGKANHEEVLEAGKQAAKKLEQFVFILMASIPLSEHTD</sequence>
<evidence type="ECO:0000256" key="10">
    <source>
        <dbReference type="ARBA" id="ARBA00023929"/>
    </source>
</evidence>
<evidence type="ECO:0000256" key="11">
    <source>
        <dbReference type="ARBA" id="ARBA00023950"/>
    </source>
</evidence>
<accession>A0A212CVC0</accession>
<organism evidence="16 17">
    <name type="scientific">Cervus elaphus hippelaphus</name>
    <name type="common">European red deer</name>
    <dbReference type="NCBI Taxonomy" id="46360"/>
    <lineage>
        <taxon>Eukaryota</taxon>
        <taxon>Metazoa</taxon>
        <taxon>Chordata</taxon>
        <taxon>Craniata</taxon>
        <taxon>Vertebrata</taxon>
        <taxon>Euteleostomi</taxon>
        <taxon>Mammalia</taxon>
        <taxon>Eutheria</taxon>
        <taxon>Laurasiatheria</taxon>
        <taxon>Artiodactyla</taxon>
        <taxon>Ruminantia</taxon>
        <taxon>Pecora</taxon>
        <taxon>Cervidae</taxon>
        <taxon>Cervinae</taxon>
        <taxon>Cervus</taxon>
    </lineage>
</organism>
<dbReference type="OrthoDB" id="10261782at2759"/>
<dbReference type="EMBL" id="MKHE01000012">
    <property type="protein sequence ID" value="OWK09937.1"/>
    <property type="molecule type" value="Genomic_DNA"/>
</dbReference>
<dbReference type="Proteomes" id="UP000242450">
    <property type="component" value="Chromosome 12"/>
</dbReference>
<evidence type="ECO:0000256" key="6">
    <source>
        <dbReference type="ARBA" id="ARBA00022676"/>
    </source>
</evidence>
<dbReference type="PANTHER" id="PTHR11904">
    <property type="entry name" value="METHYLTHIOADENOSINE/PURINE NUCLEOSIDE PHOSPHORYLASE"/>
    <property type="match status" value="1"/>
</dbReference>
<evidence type="ECO:0000256" key="1">
    <source>
        <dbReference type="ARBA" id="ARBA00005058"/>
    </source>
</evidence>
<evidence type="ECO:0000256" key="3">
    <source>
        <dbReference type="ARBA" id="ARBA00011233"/>
    </source>
</evidence>
<keyword evidence="8" id="KW-0660">Purine salvage</keyword>
<dbReference type="UniPathway" id="UPA00606"/>
<comment type="similarity">
    <text evidence="2 14">Belongs to the PNP/MTAP phosphorylase family.</text>
</comment>
<comment type="function">
    <text evidence="13">Catalyzes the phosphorolytic breakdown of the N-glycosidic bond in the beta-(deoxy)ribonucleoside molecules, with the formation of the corresponding free purine bases and pentose-1-phosphate. Preferentially acts on 6-oxopurine nucleosides including inosine and guanosine.</text>
</comment>
<dbReference type="EC" id="2.4.2.1" evidence="4 14"/>
<keyword evidence="7 14" id="KW-0808">Transferase</keyword>
<dbReference type="GO" id="GO:0006166">
    <property type="term" value="P:purine ribonucleoside salvage"/>
    <property type="evidence" value="ECO:0007669"/>
    <property type="project" value="UniProtKB-KW"/>
</dbReference>
<feature type="domain" description="Nucleoside phosphorylase" evidence="15">
    <location>
        <begin position="42"/>
        <end position="274"/>
    </location>
</feature>
<evidence type="ECO:0000313" key="16">
    <source>
        <dbReference type="EMBL" id="OWK09937.1"/>
    </source>
</evidence>
<dbReference type="InterPro" id="IPR011268">
    <property type="entry name" value="Purine_phosphorylase"/>
</dbReference>
<comment type="catalytic activity">
    <reaction evidence="11 14">
        <text>2'-deoxyinosine + phosphate = 2-deoxy-alpha-D-ribose 1-phosphate + hypoxanthine</text>
        <dbReference type="Rhea" id="RHEA:27750"/>
        <dbReference type="ChEBI" id="CHEBI:17368"/>
        <dbReference type="ChEBI" id="CHEBI:28997"/>
        <dbReference type="ChEBI" id="CHEBI:43474"/>
        <dbReference type="ChEBI" id="CHEBI:57259"/>
        <dbReference type="EC" id="2.4.2.1"/>
    </reaction>
</comment>
<evidence type="ECO:0000256" key="14">
    <source>
        <dbReference type="PIRNR" id="PIRNR000477"/>
    </source>
</evidence>
<dbReference type="GO" id="GO:0004731">
    <property type="term" value="F:purine-nucleoside phosphorylase activity"/>
    <property type="evidence" value="ECO:0007669"/>
    <property type="project" value="UniProtKB-EC"/>
</dbReference>
<evidence type="ECO:0000256" key="13">
    <source>
        <dbReference type="ARBA" id="ARBA00054498"/>
    </source>
</evidence>
<evidence type="ECO:0000256" key="8">
    <source>
        <dbReference type="ARBA" id="ARBA00022726"/>
    </source>
</evidence>
<reference evidence="16 17" key="1">
    <citation type="journal article" date="2018" name="Mol. Genet. Genomics">
        <title>The red deer Cervus elaphus genome CerEla1.0: sequencing, annotating, genes, and chromosomes.</title>
        <authorList>
            <person name="Bana N.A."/>
            <person name="Nyiri A."/>
            <person name="Nagy J."/>
            <person name="Frank K."/>
            <person name="Nagy T."/>
            <person name="Steger V."/>
            <person name="Schiller M."/>
            <person name="Lakatos P."/>
            <person name="Sugar L."/>
            <person name="Horn P."/>
            <person name="Barta E."/>
            <person name="Orosz L."/>
        </authorList>
    </citation>
    <scope>NUCLEOTIDE SEQUENCE [LARGE SCALE GENOMIC DNA]</scope>
    <source>
        <strain evidence="16">Hungarian</strain>
    </source>
</reference>
<comment type="function">
    <text evidence="14">The purine nucleoside phosphorylases catalyze the phosphorolytic breakdown of the N-glycosidic bond in the beta-(deoxy)ribonucleoside molecules, with the formation of the corresponding free purine bases and pentose-1-phosphate.</text>
</comment>
<comment type="catalytic activity">
    <reaction evidence="9 14">
        <text>inosine + phosphate = alpha-D-ribose 1-phosphate + hypoxanthine</text>
        <dbReference type="Rhea" id="RHEA:27646"/>
        <dbReference type="ChEBI" id="CHEBI:17368"/>
        <dbReference type="ChEBI" id="CHEBI:17596"/>
        <dbReference type="ChEBI" id="CHEBI:43474"/>
        <dbReference type="ChEBI" id="CHEBI:57720"/>
        <dbReference type="EC" id="2.4.2.1"/>
    </reaction>
</comment>
<evidence type="ECO:0000256" key="9">
    <source>
        <dbReference type="ARBA" id="ARBA00023918"/>
    </source>
</evidence>
<comment type="catalytic activity">
    <reaction evidence="10 14">
        <text>2'-deoxyguanosine + phosphate = 2-deoxy-alpha-D-ribose 1-phosphate + guanine</text>
        <dbReference type="Rhea" id="RHEA:27738"/>
        <dbReference type="ChEBI" id="CHEBI:16235"/>
        <dbReference type="ChEBI" id="CHEBI:17172"/>
        <dbReference type="ChEBI" id="CHEBI:43474"/>
        <dbReference type="ChEBI" id="CHEBI:57259"/>
        <dbReference type="EC" id="2.4.2.1"/>
    </reaction>
</comment>
<proteinExistence type="inferred from homology"/>
<dbReference type="NCBIfam" id="TIGR01700">
    <property type="entry name" value="PNPH"/>
    <property type="match status" value="1"/>
</dbReference>
<dbReference type="InterPro" id="IPR000845">
    <property type="entry name" value="Nucleoside_phosphorylase_d"/>
</dbReference>
<comment type="subunit">
    <text evidence="3">Homotrimer.</text>
</comment>
<dbReference type="PIRSF" id="PIRSF000477">
    <property type="entry name" value="PurNPase"/>
    <property type="match status" value="1"/>
</dbReference>
<dbReference type="PANTHER" id="PTHR11904:SF12">
    <property type="entry name" value="PURINE NUCLEOSIDE PHOSPHORYLASE"/>
    <property type="match status" value="1"/>
</dbReference>
<evidence type="ECO:0000256" key="4">
    <source>
        <dbReference type="ARBA" id="ARBA00011886"/>
    </source>
</evidence>
<name>A0A212CVC0_CEREH</name>
<dbReference type="CDD" id="cd09009">
    <property type="entry name" value="PNP-EcPNPII_like"/>
    <property type="match status" value="1"/>
</dbReference>
<keyword evidence="17" id="KW-1185">Reference proteome</keyword>
<evidence type="ECO:0000256" key="2">
    <source>
        <dbReference type="ARBA" id="ARBA00006751"/>
    </source>
</evidence>
<dbReference type="PROSITE" id="PS01240">
    <property type="entry name" value="PNP_MTAP_2"/>
    <property type="match status" value="1"/>
</dbReference>
<dbReference type="Gene3D" id="3.40.50.1580">
    <property type="entry name" value="Nucleoside phosphorylase domain"/>
    <property type="match status" value="1"/>
</dbReference>
<dbReference type="SUPFAM" id="SSF53167">
    <property type="entry name" value="Purine and uridine phosphorylases"/>
    <property type="match status" value="1"/>
</dbReference>
<dbReference type="GO" id="GO:0047975">
    <property type="term" value="F:guanosine phosphorylase activity"/>
    <property type="evidence" value="ECO:0007669"/>
    <property type="project" value="RHEA"/>
</dbReference>
<evidence type="ECO:0000259" key="15">
    <source>
        <dbReference type="Pfam" id="PF01048"/>
    </source>
</evidence>
<evidence type="ECO:0000256" key="12">
    <source>
        <dbReference type="ARBA" id="ARBA00023970"/>
    </source>
</evidence>
<gene>
    <name evidence="16" type="ORF">Celaphus_00006379</name>
</gene>
<evidence type="ECO:0000256" key="7">
    <source>
        <dbReference type="ARBA" id="ARBA00022679"/>
    </source>
</evidence>
<comment type="pathway">
    <text evidence="1 14">Purine metabolism; purine nucleoside salvage.</text>
</comment>
<dbReference type="FunFam" id="3.40.50.1580:FF:000004">
    <property type="entry name" value="Purine nucleoside phosphorylase"/>
    <property type="match status" value="1"/>
</dbReference>
<dbReference type="NCBIfam" id="TIGR01697">
    <property type="entry name" value="PNPH-PUNA-XAPA"/>
    <property type="match status" value="1"/>
</dbReference>
<protein>
    <recommendedName>
        <fullName evidence="5 14">Purine nucleoside phosphorylase</fullName>
        <ecNumber evidence="4 14">2.4.2.1</ecNumber>
    </recommendedName>
    <alternativeName>
        <fullName evidence="14">Inosine-guanosine phosphorylase</fullName>
    </alternativeName>
</protein>
<dbReference type="InterPro" id="IPR011270">
    <property type="entry name" value="Pur_Nuc_Pase_Ino/Guo-sp"/>
</dbReference>
<dbReference type="InterPro" id="IPR018099">
    <property type="entry name" value="Purine_phosphorylase-2_CS"/>
</dbReference>
<keyword evidence="6 14" id="KW-0328">Glycosyltransferase</keyword>
<dbReference type="Pfam" id="PF01048">
    <property type="entry name" value="PNP_UDP_1"/>
    <property type="match status" value="1"/>
</dbReference>
<comment type="caution">
    <text evidence="16">The sequence shown here is derived from an EMBL/GenBank/DDBJ whole genome shotgun (WGS) entry which is preliminary data.</text>
</comment>